<evidence type="ECO:0000256" key="2">
    <source>
        <dbReference type="ARBA" id="ARBA00022723"/>
    </source>
</evidence>
<dbReference type="PROSITE" id="PS50119">
    <property type="entry name" value="ZF_BBOX"/>
    <property type="match status" value="1"/>
</dbReference>
<dbReference type="SMART" id="SM00249">
    <property type="entry name" value="PHD"/>
    <property type="match status" value="1"/>
</dbReference>
<evidence type="ECO:0000256" key="8">
    <source>
        <dbReference type="PROSITE-ProRule" id="PRU00024"/>
    </source>
</evidence>
<dbReference type="Pfam" id="PF00439">
    <property type="entry name" value="Bromodomain"/>
    <property type="match status" value="1"/>
</dbReference>
<dbReference type="InterPro" id="IPR036427">
    <property type="entry name" value="Bromodomain-like_sf"/>
</dbReference>
<feature type="domain" description="PHD-type" evidence="12">
    <location>
        <begin position="752"/>
        <end position="807"/>
    </location>
</feature>
<dbReference type="Gene3D" id="1.20.920.10">
    <property type="entry name" value="Bromodomain-like"/>
    <property type="match status" value="1"/>
</dbReference>
<dbReference type="PROSITE" id="PS50014">
    <property type="entry name" value="BROMODOMAIN_2"/>
    <property type="match status" value="1"/>
</dbReference>
<evidence type="ECO:0000313" key="14">
    <source>
        <dbReference type="Proteomes" id="UP000036681"/>
    </source>
</evidence>
<dbReference type="InterPro" id="IPR019787">
    <property type="entry name" value="Znf_PHD-finger"/>
</dbReference>
<feature type="region of interest" description="Disordered" evidence="10">
    <location>
        <begin position="948"/>
        <end position="980"/>
    </location>
</feature>
<evidence type="ECO:0000256" key="4">
    <source>
        <dbReference type="ARBA" id="ARBA00022833"/>
    </source>
</evidence>
<feature type="domain" description="Bromo" evidence="11">
    <location>
        <begin position="834"/>
        <end position="906"/>
    </location>
</feature>
<keyword evidence="5" id="KW-0175">Coiled coil</keyword>
<evidence type="ECO:0000256" key="1">
    <source>
        <dbReference type="ARBA" id="ARBA00004123"/>
    </source>
</evidence>
<feature type="region of interest" description="Disordered" evidence="10">
    <location>
        <begin position="664"/>
        <end position="704"/>
    </location>
</feature>
<dbReference type="SMART" id="SM00297">
    <property type="entry name" value="BROMO"/>
    <property type="match status" value="1"/>
</dbReference>
<evidence type="ECO:0000259" key="12">
    <source>
        <dbReference type="PROSITE" id="PS50016"/>
    </source>
</evidence>
<dbReference type="InterPro" id="IPR000315">
    <property type="entry name" value="Znf_B-box"/>
</dbReference>
<organism evidence="14 15">
    <name type="scientific">Ascaris lumbricoides</name>
    <name type="common">Giant roundworm</name>
    <dbReference type="NCBI Taxonomy" id="6252"/>
    <lineage>
        <taxon>Eukaryota</taxon>
        <taxon>Metazoa</taxon>
        <taxon>Ecdysozoa</taxon>
        <taxon>Nematoda</taxon>
        <taxon>Chromadorea</taxon>
        <taxon>Rhabditida</taxon>
        <taxon>Spirurina</taxon>
        <taxon>Ascaridomorpha</taxon>
        <taxon>Ascaridoidea</taxon>
        <taxon>Ascarididae</taxon>
        <taxon>Ascaris</taxon>
    </lineage>
</organism>
<dbReference type="PANTHER" id="PTHR45915">
    <property type="entry name" value="TRANSCRIPTION INTERMEDIARY FACTOR"/>
    <property type="match status" value="1"/>
</dbReference>
<feature type="domain" description="B box-type" evidence="13">
    <location>
        <begin position="130"/>
        <end position="173"/>
    </location>
</feature>
<dbReference type="PANTHER" id="PTHR45915:SF6">
    <property type="entry name" value="E3 UBIQUITIN-PROTEIN LIGASE TRIM33"/>
    <property type="match status" value="1"/>
</dbReference>
<accession>A0A9J2PEI2</accession>
<protein>
    <submittedName>
        <fullName evidence="15">Transcription intermediary factor 1-alpha</fullName>
    </submittedName>
</protein>
<keyword evidence="14" id="KW-1185">Reference proteome</keyword>
<evidence type="ECO:0000256" key="3">
    <source>
        <dbReference type="ARBA" id="ARBA00022771"/>
    </source>
</evidence>
<dbReference type="InterPro" id="IPR013083">
    <property type="entry name" value="Znf_RING/FYVE/PHD"/>
</dbReference>
<dbReference type="PROSITE" id="PS50016">
    <property type="entry name" value="ZF_PHD_2"/>
    <property type="match status" value="1"/>
</dbReference>
<name>A0A9J2PEI2_ASCLU</name>
<evidence type="ECO:0000259" key="13">
    <source>
        <dbReference type="PROSITE" id="PS50119"/>
    </source>
</evidence>
<evidence type="ECO:0000256" key="5">
    <source>
        <dbReference type="ARBA" id="ARBA00023054"/>
    </source>
</evidence>
<dbReference type="InterPro" id="IPR001965">
    <property type="entry name" value="Znf_PHD"/>
</dbReference>
<dbReference type="CDD" id="cd15541">
    <property type="entry name" value="PHD_TIF1_like"/>
    <property type="match status" value="1"/>
</dbReference>
<keyword evidence="4" id="KW-0862">Zinc</keyword>
<dbReference type="PROSITE" id="PS01359">
    <property type="entry name" value="ZF_PHD_1"/>
    <property type="match status" value="1"/>
</dbReference>
<evidence type="ECO:0000256" key="10">
    <source>
        <dbReference type="SAM" id="MobiDB-lite"/>
    </source>
</evidence>
<evidence type="ECO:0000313" key="15">
    <source>
        <dbReference type="WBParaSite" id="ALUE_0000784801-mRNA-1"/>
    </source>
</evidence>
<feature type="compositionally biased region" description="Pro residues" evidence="10">
    <location>
        <begin position="690"/>
        <end position="701"/>
    </location>
</feature>
<evidence type="ECO:0000259" key="11">
    <source>
        <dbReference type="PROSITE" id="PS50014"/>
    </source>
</evidence>
<dbReference type="Gene3D" id="3.30.40.10">
    <property type="entry name" value="Zinc/RING finger domain, C3HC4 (zinc finger)"/>
    <property type="match status" value="1"/>
</dbReference>
<feature type="compositionally biased region" description="Low complexity" evidence="10">
    <location>
        <begin position="673"/>
        <end position="687"/>
    </location>
</feature>
<dbReference type="InterPro" id="IPR011011">
    <property type="entry name" value="Znf_FYVE_PHD"/>
</dbReference>
<dbReference type="Proteomes" id="UP000036681">
    <property type="component" value="Unplaced"/>
</dbReference>
<dbReference type="SUPFAM" id="SSF47370">
    <property type="entry name" value="Bromodomain"/>
    <property type="match status" value="1"/>
</dbReference>
<keyword evidence="6 9" id="KW-0103">Bromodomain</keyword>
<keyword evidence="2" id="KW-0479">Metal-binding</keyword>
<comment type="subcellular location">
    <subcellularLocation>
        <location evidence="1">Nucleus</location>
    </subcellularLocation>
</comment>
<evidence type="ECO:0000256" key="9">
    <source>
        <dbReference type="PROSITE-ProRule" id="PRU00035"/>
    </source>
</evidence>
<dbReference type="SUPFAM" id="SSF57903">
    <property type="entry name" value="FYVE/PHD zinc finger"/>
    <property type="match status" value="1"/>
</dbReference>
<dbReference type="GO" id="GO:0005634">
    <property type="term" value="C:nucleus"/>
    <property type="evidence" value="ECO:0007669"/>
    <property type="project" value="UniProtKB-SubCell"/>
</dbReference>
<dbReference type="AlphaFoldDB" id="A0A9J2PEI2"/>
<dbReference type="WBParaSite" id="ALUE_0000784801-mRNA-1">
    <property type="protein sequence ID" value="ALUE_0000784801-mRNA-1"/>
    <property type="gene ID" value="ALUE_0000784801"/>
</dbReference>
<reference evidence="15" key="1">
    <citation type="submission" date="2023-03" db="UniProtKB">
        <authorList>
            <consortium name="WormBaseParasite"/>
        </authorList>
    </citation>
    <scope>IDENTIFICATION</scope>
</reference>
<evidence type="ECO:0000256" key="7">
    <source>
        <dbReference type="ARBA" id="ARBA00023242"/>
    </source>
</evidence>
<dbReference type="InterPro" id="IPR019786">
    <property type="entry name" value="Zinc_finger_PHD-type_CS"/>
</dbReference>
<dbReference type="GO" id="GO:0000785">
    <property type="term" value="C:chromatin"/>
    <property type="evidence" value="ECO:0007669"/>
    <property type="project" value="TreeGrafter"/>
</dbReference>
<evidence type="ECO:0000256" key="6">
    <source>
        <dbReference type="ARBA" id="ARBA00023117"/>
    </source>
</evidence>
<keyword evidence="3 8" id="KW-0863">Zinc-finger</keyword>
<proteinExistence type="predicted"/>
<feature type="compositionally biased region" description="Basic and acidic residues" evidence="10">
    <location>
        <begin position="957"/>
        <end position="980"/>
    </location>
</feature>
<dbReference type="InterPro" id="IPR001487">
    <property type="entry name" value="Bromodomain"/>
</dbReference>
<keyword evidence="7" id="KW-0539">Nucleus</keyword>
<sequence length="980" mass="108901">MQFERCDGCRARLRSFGPANTQNSATWLLPCLHALCTLCKAKCMQGDPQQRRLVCHLCRTECSREQALALPVSKDCVAQCCETAACPDKQLATMRCVNCNELLCEACSQAHRRVTATSGHTLQMVGSISADHAVCVTHSRKRLTVFCSCGSMLCKDCVISQTHEGPMHIKTPVMQLAPASHIDEAKIVSSTARETVHIDCSLSMIQVRKSALDDCVNNLKKEVGNHVVQICQAVGFFCFNYCLTDFEGKVMRRGNDLLRSLDLVKNFKSYEYDKLRGELMWQKMRFERINAYVAEVKNYEDPVALVMTKQFLENCIRVIKTKKVNNEGSLNGLQRPPQVQFKPNTDYVLGVLHQWGRVLADLYEAGTLKPVEMSPTPPTSNLLDVPLFDIGKNGVRAPCQFNAVPSTSMPQTRQMAPTMPGAMRPGAPPPRYPMSIRLTPEQMLMYQRQQQMRAAQDMAVRQSQPSPQSINKAPPGNDPRYTAIRQMRAPNMHSNVQYRFPAAAYCYRGPTPPTSSFDARFASGSQYMLPNGATATYPAPQMVSPNVPLSSISSPIPATNLMEALNSMFFKSYFHSNVQSFPATSIASSSVIRGGEPTLVIQEAAPNGAQEVTMEEERKKIIAQEMEEARRRREAAQLGERIGQTEAPTSSVDCIARTVVAQQSDITSTTQRPSVEPSSSQVSSSTSNGTPPPKDPAPAAPRTPLKVTIRRCSTGSVATALVNDPEQVASITGDLLGYSDMSGDSTDESKWDDYCYVCQQGCDEKTGSLGCCARCPRVYHNCCHIPSIKQPMESLPDEWACSLCMPAEPLHEDSGVMGHRERLLCSKVLLRCYENFPQAEPFSHPVARTVPNYYVIIKHPMDFGTIARRLRERAKDAFVNVIQFVQCMNLVFENCSTFNPPDDEVAQAGRSVYNLYSKAVKEFLPCMKSCVWLYINKYSEGRNNMLVQKDSSGQLRPHSDESSSEPHAKKPRKEIKNEVE</sequence>
<dbReference type="GO" id="GO:0008270">
    <property type="term" value="F:zinc ion binding"/>
    <property type="evidence" value="ECO:0007669"/>
    <property type="project" value="UniProtKB-KW"/>
</dbReference>